<feature type="coiled-coil region" evidence="1">
    <location>
        <begin position="305"/>
        <end position="382"/>
    </location>
</feature>
<feature type="coiled-coil region" evidence="1">
    <location>
        <begin position="560"/>
        <end position="630"/>
    </location>
</feature>
<dbReference type="EMBL" id="CAJOBE010008291">
    <property type="protein sequence ID" value="CAF4058191.1"/>
    <property type="molecule type" value="Genomic_DNA"/>
</dbReference>
<feature type="coiled-coil region" evidence="1">
    <location>
        <begin position="7"/>
        <end position="135"/>
    </location>
</feature>
<feature type="coiled-coil region" evidence="1">
    <location>
        <begin position="174"/>
        <end position="241"/>
    </location>
</feature>
<accession>A0A819S4I3</accession>
<evidence type="ECO:0000313" key="3">
    <source>
        <dbReference type="Proteomes" id="UP000663874"/>
    </source>
</evidence>
<protein>
    <submittedName>
        <fullName evidence="2">Uncharacterized protein</fullName>
    </submittedName>
</protein>
<reference evidence="2" key="1">
    <citation type="submission" date="2021-02" db="EMBL/GenBank/DDBJ databases">
        <authorList>
            <person name="Nowell W R."/>
        </authorList>
    </citation>
    <scope>NUCLEOTIDE SEQUENCE</scope>
</reference>
<gene>
    <name evidence="2" type="ORF">FNK824_LOCUS29098</name>
</gene>
<organism evidence="2 3">
    <name type="scientific">Rotaria sordida</name>
    <dbReference type="NCBI Taxonomy" id="392033"/>
    <lineage>
        <taxon>Eukaryota</taxon>
        <taxon>Metazoa</taxon>
        <taxon>Spiralia</taxon>
        <taxon>Gnathifera</taxon>
        <taxon>Rotifera</taxon>
        <taxon>Eurotatoria</taxon>
        <taxon>Bdelloidea</taxon>
        <taxon>Philodinida</taxon>
        <taxon>Philodinidae</taxon>
        <taxon>Rotaria</taxon>
    </lineage>
</organism>
<evidence type="ECO:0000313" key="2">
    <source>
        <dbReference type="EMBL" id="CAF4058191.1"/>
    </source>
</evidence>
<sequence length="1204" mass="143263">TPPIPTTSEFNNEYDQLRQDFENLTIQYKQLDEMNRSWQQNQLMILNDRFKLDNNNNNNLSFDDTIQQIENRFNNLQNQYDILVNRVIELQEISMNQTGDNNNIKTIENQRDNELQQLQEQIVVLTNQCAQFDEANRAWQQFQQAQLDNFRNKLRDHFPFDENLSFDQIAQLIINQIIKEREDFNQQYEILQKTNDELRSESEINLETIKESYINTINELNQELLIIKEELEKQTNTLNQQQPIELPERSLDEIPVDRTTQYTEKEILSTDENNLALEQVLIEILRNELEDYLSIDYNVSFNKIVEQIRKERENFNERYQTLEKTTHHLQLEFENNMESIRQSYINTVNELNQELLVMKEQCEKFHQINKELVIENENLNNQLNDRSIVVGHHSATETSFIEQQNLIDNNEQSPLQSTNISNENLFETLDKYTQYEQKESNHIATETIPLTYKHHQTQIDPIDINHQQSQTESFHQLWPSSDNENNDQLNEYINELSSQSSIDISNNLNRECQQILSQQNLKLTSISNLELNHLALITIYFLYHQHLSDIAKELYNETFIRALQEEYNLLNNEKNDLIEHINSIQEKFQQIEDERLYSQEIIRKLNEKNYEQLEKQYNDLINENQLLKDYNALIYHDKLQEKIENDSIEIKSLHDVDIQCDLNDEIQLSNTKESNLNNNLNEDSTIQQISNKQEIIRLKTIIEEIEIENKYLKDLNLKLYNSINNQSHDTDTQSSLRLTSIDNSVRTDIDNQQHDRIQTVEQIEENDWNDQISSLEFPLEESNITQENFIKQMIDNETQTDDQKHDKLIQVNNKLKRALQTIKEKIHHIVVERPELFRDSTDDTIERLDHLISAIGHQAAQIDHLKSEPFIPPSILSEQEIKQLIDERNQLQEDKSNNNQEIHNLKCQLTKYNQQIQSSSQINQLINNETQTDDQQHDKLIQVNNKLKRALQTIKEKIHQVVIARPELFQDSTDDTIERLNHLISTIEHQTAQINSLQTEYDDKQNEINELQSSLESYRYQIQNNLSEKDQEKSLLQEHLNEIELQLKKTLNDHSLTMIKFELLSRERDILIEQQTLQSIEHQQEIEQLQDELIQLKQTYIPLNEEIELLKEIIEQHSEKLTDLNEKNLILDAQKKKIEQQTNELENLRKEHTKLIELISIEKIDNQTQTDDRQHEKLLQINNKLKRIIQTFKEKIHRLVIEKP</sequence>
<dbReference type="AlphaFoldDB" id="A0A819S4I3"/>
<name>A0A819S4I3_9BILA</name>
<evidence type="ECO:0000256" key="1">
    <source>
        <dbReference type="SAM" id="Coils"/>
    </source>
</evidence>
<keyword evidence="1" id="KW-0175">Coiled coil</keyword>
<proteinExistence type="predicted"/>
<comment type="caution">
    <text evidence="2">The sequence shown here is derived from an EMBL/GenBank/DDBJ whole genome shotgun (WGS) entry which is preliminary data.</text>
</comment>
<feature type="non-terminal residue" evidence="2">
    <location>
        <position position="1"/>
    </location>
</feature>
<dbReference type="Proteomes" id="UP000663874">
    <property type="component" value="Unassembled WGS sequence"/>
</dbReference>
<feature type="non-terminal residue" evidence="2">
    <location>
        <position position="1204"/>
    </location>
</feature>
<feature type="coiled-coil region" evidence="1">
    <location>
        <begin position="874"/>
        <end position="1158"/>
    </location>
</feature>